<feature type="domain" description="OmpA-like" evidence="8">
    <location>
        <begin position="434"/>
        <end position="549"/>
    </location>
</feature>
<reference evidence="9 10" key="1">
    <citation type="submission" date="2020-08" db="EMBL/GenBank/DDBJ databases">
        <title>Genomic Encyclopedia of Type Strains, Phase IV (KMG-IV): sequencing the most valuable type-strain genomes for metagenomic binning, comparative biology and taxonomic classification.</title>
        <authorList>
            <person name="Goeker M."/>
        </authorList>
    </citation>
    <scope>NUCLEOTIDE SEQUENCE [LARGE SCALE GENOMIC DNA]</scope>
    <source>
        <strain evidence="9 10">DSM 105074</strain>
    </source>
</reference>
<dbReference type="InterPro" id="IPR006664">
    <property type="entry name" value="OMP_bac"/>
</dbReference>
<evidence type="ECO:0000313" key="10">
    <source>
        <dbReference type="Proteomes" id="UP000557307"/>
    </source>
</evidence>
<feature type="chain" id="PRO_5032445113" evidence="7">
    <location>
        <begin position="21"/>
        <end position="549"/>
    </location>
</feature>
<evidence type="ECO:0000256" key="2">
    <source>
        <dbReference type="ARBA" id="ARBA00022729"/>
    </source>
</evidence>
<dbReference type="Proteomes" id="UP000557307">
    <property type="component" value="Unassembled WGS sequence"/>
</dbReference>
<name>A0A840TQA3_9BACT</name>
<dbReference type="Pfam" id="PF00691">
    <property type="entry name" value="OmpA"/>
    <property type="match status" value="1"/>
</dbReference>
<dbReference type="Pfam" id="PF02412">
    <property type="entry name" value="TSP_3"/>
    <property type="match status" value="5"/>
</dbReference>
<dbReference type="InterPro" id="IPR036737">
    <property type="entry name" value="OmpA-like_sf"/>
</dbReference>
<evidence type="ECO:0000256" key="3">
    <source>
        <dbReference type="ARBA" id="ARBA00023136"/>
    </source>
</evidence>
<dbReference type="CDD" id="cd07185">
    <property type="entry name" value="OmpA_C-like"/>
    <property type="match status" value="1"/>
</dbReference>
<dbReference type="GO" id="GO:0009279">
    <property type="term" value="C:cell outer membrane"/>
    <property type="evidence" value="ECO:0007669"/>
    <property type="project" value="UniProtKB-SubCell"/>
</dbReference>
<dbReference type="GO" id="GO:0005509">
    <property type="term" value="F:calcium ion binding"/>
    <property type="evidence" value="ECO:0007669"/>
    <property type="project" value="InterPro"/>
</dbReference>
<feature type="compositionally biased region" description="Basic and acidic residues" evidence="6">
    <location>
        <begin position="260"/>
        <end position="277"/>
    </location>
</feature>
<feature type="compositionally biased region" description="Basic and acidic residues" evidence="6">
    <location>
        <begin position="400"/>
        <end position="419"/>
    </location>
</feature>
<keyword evidence="10" id="KW-1185">Reference proteome</keyword>
<dbReference type="InterPro" id="IPR003367">
    <property type="entry name" value="Thrombospondin_3-like_rpt"/>
</dbReference>
<evidence type="ECO:0000256" key="1">
    <source>
        <dbReference type="ARBA" id="ARBA00004442"/>
    </source>
</evidence>
<dbReference type="RefSeq" id="WP_184169279.1">
    <property type="nucleotide sequence ID" value="NZ_JACHGF010000001.1"/>
</dbReference>
<dbReference type="InterPro" id="IPR006665">
    <property type="entry name" value="OmpA-like"/>
</dbReference>
<evidence type="ECO:0000256" key="6">
    <source>
        <dbReference type="SAM" id="MobiDB-lite"/>
    </source>
</evidence>
<dbReference type="PANTHER" id="PTHR30329:SF21">
    <property type="entry name" value="LIPOPROTEIN YIAD-RELATED"/>
    <property type="match status" value="1"/>
</dbReference>
<organism evidence="9 10">
    <name type="scientific">Rhabdobacter roseus</name>
    <dbReference type="NCBI Taxonomy" id="1655419"/>
    <lineage>
        <taxon>Bacteria</taxon>
        <taxon>Pseudomonadati</taxon>
        <taxon>Bacteroidota</taxon>
        <taxon>Cytophagia</taxon>
        <taxon>Cytophagales</taxon>
        <taxon>Cytophagaceae</taxon>
        <taxon>Rhabdobacter</taxon>
    </lineage>
</organism>
<dbReference type="GO" id="GO:0007155">
    <property type="term" value="P:cell adhesion"/>
    <property type="evidence" value="ECO:0007669"/>
    <property type="project" value="InterPro"/>
</dbReference>
<accession>A0A840TQA3</accession>
<feature type="signal peptide" evidence="7">
    <location>
        <begin position="1"/>
        <end position="20"/>
    </location>
</feature>
<evidence type="ECO:0000256" key="7">
    <source>
        <dbReference type="SAM" id="SignalP"/>
    </source>
</evidence>
<gene>
    <name evidence="9" type="ORF">HNQ92_000050</name>
</gene>
<dbReference type="AlphaFoldDB" id="A0A840TQA3"/>
<dbReference type="EMBL" id="JACHGF010000001">
    <property type="protein sequence ID" value="MBB5281929.1"/>
    <property type="molecule type" value="Genomic_DNA"/>
</dbReference>
<dbReference type="SUPFAM" id="SSF103647">
    <property type="entry name" value="TSP type-3 repeat"/>
    <property type="match status" value="1"/>
</dbReference>
<comment type="caution">
    <text evidence="9">The sequence shown here is derived from an EMBL/GenBank/DDBJ whole genome shotgun (WGS) entry which is preliminary data.</text>
</comment>
<dbReference type="InterPro" id="IPR028974">
    <property type="entry name" value="TSP_type-3_rpt"/>
</dbReference>
<evidence type="ECO:0000256" key="5">
    <source>
        <dbReference type="PROSITE-ProRule" id="PRU00473"/>
    </source>
</evidence>
<keyword evidence="2 7" id="KW-0732">Signal</keyword>
<dbReference type="SUPFAM" id="SSF103088">
    <property type="entry name" value="OmpA-like"/>
    <property type="match status" value="1"/>
</dbReference>
<dbReference type="Gene3D" id="3.30.1330.60">
    <property type="entry name" value="OmpA-like domain"/>
    <property type="match status" value="1"/>
</dbReference>
<dbReference type="PRINTS" id="PR01023">
    <property type="entry name" value="NAFLGMOTY"/>
</dbReference>
<dbReference type="InterPro" id="IPR050330">
    <property type="entry name" value="Bact_OuterMem_StrucFunc"/>
</dbReference>
<keyword evidence="3 5" id="KW-0472">Membrane</keyword>
<protein>
    <submittedName>
        <fullName evidence="9">Outer membrane protein OmpA-like peptidoglycan-associated protein</fullName>
    </submittedName>
</protein>
<feature type="region of interest" description="Disordered" evidence="6">
    <location>
        <begin position="260"/>
        <end position="292"/>
    </location>
</feature>
<keyword evidence="4" id="KW-0998">Cell outer membrane</keyword>
<comment type="subcellular location">
    <subcellularLocation>
        <location evidence="1">Cell outer membrane</location>
    </subcellularLocation>
</comment>
<sequence length="549" mass="60670">MMRFILLASYLCFVSVAAMAQGRISMQSDEPTAAKTLTSRQLTPYSITVRGGLTQFFGELGEQDMRGMAGFSLNQKVQRAFTMGLDFSTGKLGGEKTEFFNSYFVADYRAIDLLAKWDLTEQFSRYDDEKLHISVYGGIGMMYFRSNAYDLTTNQRVRFTNSDVSGRNPLFLRWGNPRGRLGVTRTAERTIPLGVAFDYQLARTWQLGLDYRFYFARTDKLDATSGRRLTNPEEGTSYSDTPNDKFSFLALSLTHRFTRKPKDSDGDGIPDDRDRCPDVPGTSQFFGCPDSDGDGIPDYVDRCPQEAGPVATRGCPDTDGDGFIDRLDECPTVAGTLRGCPDRDGDGVYDQFDACPDVPGLVRFGGCPDTDGDGIPDPSDLCPDKPGTYENGGCPDTDGDGVHDGIDRCPEVPGTRENDGCPSGQSQADRLALQQRLDSLLTVPIRFATDTDVIDEASYRSLNAIGDLIKRYSALRFIVEGHTDNTGSEEVNQRLSEGRARAVRQYLISRGTEEERISAIGFGDARPVAPNNTEEGRARNRRVVIRVLE</sequence>
<dbReference type="PANTHER" id="PTHR30329">
    <property type="entry name" value="STATOR ELEMENT OF FLAGELLAR MOTOR COMPLEX"/>
    <property type="match status" value="1"/>
</dbReference>
<proteinExistence type="predicted"/>
<dbReference type="PROSITE" id="PS51123">
    <property type="entry name" value="OMPA_2"/>
    <property type="match status" value="1"/>
</dbReference>
<evidence type="ECO:0000259" key="8">
    <source>
        <dbReference type="PROSITE" id="PS51123"/>
    </source>
</evidence>
<evidence type="ECO:0000313" key="9">
    <source>
        <dbReference type="EMBL" id="MBB5281929.1"/>
    </source>
</evidence>
<feature type="region of interest" description="Disordered" evidence="6">
    <location>
        <begin position="387"/>
        <end position="427"/>
    </location>
</feature>
<evidence type="ECO:0000256" key="4">
    <source>
        <dbReference type="ARBA" id="ARBA00023237"/>
    </source>
</evidence>
<dbReference type="Gene3D" id="4.10.1080.10">
    <property type="entry name" value="TSP type-3 repeat"/>
    <property type="match status" value="1"/>
</dbReference>
<dbReference type="PRINTS" id="PR01021">
    <property type="entry name" value="OMPADOMAIN"/>
</dbReference>